<dbReference type="Gene3D" id="3.40.50.720">
    <property type="entry name" value="NAD(P)-binding Rossmann-like Domain"/>
    <property type="match status" value="1"/>
</dbReference>
<evidence type="ECO:0000256" key="1">
    <source>
        <dbReference type="ARBA" id="ARBA00007637"/>
    </source>
</evidence>
<evidence type="ECO:0000259" key="4">
    <source>
        <dbReference type="Pfam" id="PF01370"/>
    </source>
</evidence>
<evidence type="ECO:0000313" key="5">
    <source>
        <dbReference type="EMBL" id="CDN48498.1"/>
    </source>
</evidence>
<proteinExistence type="inferred from homology"/>
<name>A0A068SQL8_NEOGA</name>
<dbReference type="InterPro" id="IPR001509">
    <property type="entry name" value="Epimerase_deHydtase"/>
</dbReference>
<dbReference type="PANTHER" id="PTHR43103">
    <property type="entry name" value="NUCLEOSIDE-DIPHOSPHATE-SUGAR EPIMERASE"/>
    <property type="match status" value="1"/>
</dbReference>
<organism evidence="5 6">
    <name type="scientific">Neorhizobium galegae bv. orientalis str. HAMBI 540</name>
    <dbReference type="NCBI Taxonomy" id="1028800"/>
    <lineage>
        <taxon>Bacteria</taxon>
        <taxon>Pseudomonadati</taxon>
        <taxon>Pseudomonadota</taxon>
        <taxon>Alphaproteobacteria</taxon>
        <taxon>Hyphomicrobiales</taxon>
        <taxon>Rhizobiaceae</taxon>
        <taxon>Rhizobium/Agrobacterium group</taxon>
        <taxon>Neorhizobium</taxon>
    </lineage>
</organism>
<dbReference type="SUPFAM" id="SSF51735">
    <property type="entry name" value="NAD(P)-binding Rossmann-fold domains"/>
    <property type="match status" value="1"/>
</dbReference>
<evidence type="ECO:0000313" key="6">
    <source>
        <dbReference type="Proteomes" id="UP000028181"/>
    </source>
</evidence>
<dbReference type="GO" id="GO:0016491">
    <property type="term" value="F:oxidoreductase activity"/>
    <property type="evidence" value="ECO:0007669"/>
    <property type="project" value="UniProtKB-KW"/>
</dbReference>
<dbReference type="InterPro" id="IPR036291">
    <property type="entry name" value="NAD(P)-bd_dom_sf"/>
</dbReference>
<dbReference type="AlphaFoldDB" id="A0A068SQL8"/>
<comment type="similarity">
    <text evidence="1">Belongs to the NAD(P)-dependent epimerase/dehydratase family.</text>
</comment>
<evidence type="ECO:0000256" key="3">
    <source>
        <dbReference type="ARBA" id="ARBA00023027"/>
    </source>
</evidence>
<dbReference type="HOGENOM" id="CLU_079334_0_0_5"/>
<dbReference type="PATRIC" id="fig|1028800.3.peg.2359"/>
<reference evidence="6" key="1">
    <citation type="journal article" date="2014" name="BMC Genomics">
        <title>Genome sequencing of two Neorhizobium galegae strains reveals a noeT gene responsible for the unusual acetylation of the nodulation factors.</title>
        <authorList>
            <person name="Osterman J."/>
            <person name="Marsh J."/>
            <person name="Laine P.K."/>
            <person name="Zeng Z."/>
            <person name="Alatalo E."/>
            <person name="Sullivan J.T."/>
            <person name="Young J.P."/>
            <person name="Thomas-Oates J."/>
            <person name="Paulin L."/>
            <person name="Lindstrom K."/>
        </authorList>
    </citation>
    <scope>NUCLEOTIDE SEQUENCE [LARGE SCALE GENOMIC DNA]</scope>
    <source>
        <strain evidence="6">HAMBI 540</strain>
    </source>
</reference>
<dbReference type="Proteomes" id="UP000028181">
    <property type="component" value="Chromosome I"/>
</dbReference>
<evidence type="ECO:0000256" key="2">
    <source>
        <dbReference type="ARBA" id="ARBA00023002"/>
    </source>
</evidence>
<dbReference type="EMBL" id="HG938353">
    <property type="protein sequence ID" value="CDN48498.1"/>
    <property type="molecule type" value="Genomic_DNA"/>
</dbReference>
<keyword evidence="3" id="KW-0520">NAD</keyword>
<dbReference type="PANTHER" id="PTHR43103:SF5">
    <property type="entry name" value="4-EPIMERASE, PUTATIVE (AFU_ORTHOLOGUE AFUA_7G00360)-RELATED"/>
    <property type="match status" value="1"/>
</dbReference>
<dbReference type="Pfam" id="PF01370">
    <property type="entry name" value="Epimerase"/>
    <property type="match status" value="1"/>
</dbReference>
<accession>A0A068SQL8</accession>
<protein>
    <submittedName>
        <fullName evidence="5">NAD dependent epimerase/dehydratase family protein</fullName>
    </submittedName>
</protein>
<keyword evidence="6" id="KW-1185">Reference proteome</keyword>
<dbReference type="KEGG" id="ngg:RG540_CH23300"/>
<gene>
    <name evidence="5" type="ORF">RG540_CH23300</name>
</gene>
<keyword evidence="2" id="KW-0560">Oxidoreductase</keyword>
<dbReference type="eggNOG" id="COG0451">
    <property type="taxonomic scope" value="Bacteria"/>
</dbReference>
<feature type="domain" description="NAD-dependent epimerase/dehydratase" evidence="4">
    <location>
        <begin position="21"/>
        <end position="178"/>
    </location>
</feature>
<sequence length="281" mass="30922">MNWIAAADGPLSEDDFLKRLLITGAAGGLGRAMRSRLAGFAETLRLSDIVDLGTAGPNEELVVCDLADADAVMKLVEGCDGILHLGGVSVEDKFSKILNANLLGLYNLYEAARAHGQPRILFASSNHVVGFYRQDEHIDVKAPMKPDGLYGVSKCFGEALARMYFEKFGQETALVRIGSCFEKPINHRMLSGWMSHDDFVSLIGCVFRTPMLGCPIIWGISDNDSKWWDNSHASYLGWKPKDNAERYRAELEASIPRPEPTSALAVYQGGMFTQDPIFAED</sequence>